<dbReference type="EMBL" id="VHLG01000004">
    <property type="protein sequence ID" value="TPW31071.1"/>
    <property type="molecule type" value="Genomic_DNA"/>
</dbReference>
<dbReference type="Pfam" id="PF04402">
    <property type="entry name" value="SIMPL"/>
    <property type="match status" value="1"/>
</dbReference>
<accession>A0A506UD64</accession>
<sequence>MFFSGRQFAAAAFVALPLVASPALAQESAMSAPVATISVAAEGTASVAPDMAIVSLAVVSRAETAEAAMTDNNQSMQKVLDALKASGIAAKDIQTDNFSINPQYKQVTSDDGSESRVIDGYQVVNGLDVTVRALDNLGAVLDQSVKLGVNSGGNITFTNADPSAAQEAARKQAVAKAMAKAKTLADAAGVSLGNVLAISEGGSAPQPLLRTASFAMKDMGSVPIATGENDYDVTVNMTFAIGQ</sequence>
<proteinExistence type="predicted"/>
<dbReference type="PANTHER" id="PTHR34387">
    <property type="entry name" value="SLR1258 PROTEIN"/>
    <property type="match status" value="1"/>
</dbReference>
<dbReference type="OrthoDB" id="9813144at2"/>
<evidence type="ECO:0000313" key="3">
    <source>
        <dbReference type="Proteomes" id="UP000318801"/>
    </source>
</evidence>
<dbReference type="Gene3D" id="3.30.110.170">
    <property type="entry name" value="Protein of unknown function (DUF541), domain 1"/>
    <property type="match status" value="1"/>
</dbReference>
<dbReference type="Gene3D" id="3.30.70.2970">
    <property type="entry name" value="Protein of unknown function (DUF541), domain 2"/>
    <property type="match status" value="1"/>
</dbReference>
<dbReference type="RefSeq" id="WP_141148943.1">
    <property type="nucleotide sequence ID" value="NZ_VHLG01000004.1"/>
</dbReference>
<organism evidence="2 3">
    <name type="scientific">Martelella alba</name>
    <dbReference type="NCBI Taxonomy" id="2590451"/>
    <lineage>
        <taxon>Bacteria</taxon>
        <taxon>Pseudomonadati</taxon>
        <taxon>Pseudomonadota</taxon>
        <taxon>Alphaproteobacteria</taxon>
        <taxon>Hyphomicrobiales</taxon>
        <taxon>Aurantimonadaceae</taxon>
        <taxon>Martelella</taxon>
    </lineage>
</organism>
<comment type="caution">
    <text evidence="2">The sequence shown here is derived from an EMBL/GenBank/DDBJ whole genome shotgun (WGS) entry which is preliminary data.</text>
</comment>
<dbReference type="GO" id="GO:0006974">
    <property type="term" value="P:DNA damage response"/>
    <property type="evidence" value="ECO:0007669"/>
    <property type="project" value="TreeGrafter"/>
</dbReference>
<dbReference type="InterPro" id="IPR007497">
    <property type="entry name" value="SIMPL/DUF541"/>
</dbReference>
<feature type="signal peptide" evidence="1">
    <location>
        <begin position="1"/>
        <end position="25"/>
    </location>
</feature>
<gene>
    <name evidence="2" type="ORF">FJU08_10480</name>
</gene>
<protein>
    <submittedName>
        <fullName evidence="2">DUF541 domain-containing protein</fullName>
    </submittedName>
</protein>
<name>A0A506UD64_9HYPH</name>
<dbReference type="AlphaFoldDB" id="A0A506UD64"/>
<reference evidence="2 3" key="1">
    <citation type="submission" date="2019-06" db="EMBL/GenBank/DDBJ databases">
        <authorList>
            <person name="Li M."/>
        </authorList>
    </citation>
    <scope>NUCLEOTIDE SEQUENCE [LARGE SCALE GENOMIC DNA]</scope>
    <source>
        <strain evidence="2 3">BGMRC2036</strain>
    </source>
</reference>
<evidence type="ECO:0000313" key="2">
    <source>
        <dbReference type="EMBL" id="TPW31071.1"/>
    </source>
</evidence>
<keyword evidence="1" id="KW-0732">Signal</keyword>
<keyword evidence="3" id="KW-1185">Reference proteome</keyword>
<feature type="chain" id="PRO_5021283751" evidence="1">
    <location>
        <begin position="26"/>
        <end position="243"/>
    </location>
</feature>
<evidence type="ECO:0000256" key="1">
    <source>
        <dbReference type="SAM" id="SignalP"/>
    </source>
</evidence>
<dbReference type="PANTHER" id="PTHR34387:SF2">
    <property type="entry name" value="SLR1258 PROTEIN"/>
    <property type="match status" value="1"/>
</dbReference>
<dbReference type="Proteomes" id="UP000318801">
    <property type="component" value="Unassembled WGS sequence"/>
</dbReference>
<dbReference type="InterPro" id="IPR052022">
    <property type="entry name" value="26kDa_periplasmic_antigen"/>
</dbReference>